<gene>
    <name evidence="1" type="ORF">Terrestrivirus3_80</name>
</gene>
<evidence type="ECO:0000313" key="1">
    <source>
        <dbReference type="EMBL" id="AYV75811.1"/>
    </source>
</evidence>
<dbReference type="EMBL" id="MK071981">
    <property type="protein sequence ID" value="AYV75811.1"/>
    <property type="molecule type" value="Genomic_DNA"/>
</dbReference>
<accession>A0A3G4ZPC6</accession>
<reference evidence="1" key="1">
    <citation type="submission" date="2018-10" db="EMBL/GenBank/DDBJ databases">
        <title>Hidden diversity of soil giant viruses.</title>
        <authorList>
            <person name="Schulz F."/>
            <person name="Alteio L."/>
            <person name="Goudeau D."/>
            <person name="Ryan E.M."/>
            <person name="Malmstrom R.R."/>
            <person name="Blanchard J."/>
            <person name="Woyke T."/>
        </authorList>
    </citation>
    <scope>NUCLEOTIDE SEQUENCE</scope>
    <source>
        <strain evidence="1">TEV1</strain>
    </source>
</reference>
<proteinExistence type="predicted"/>
<sequence>MDNVISDNTLIVYIDSVTDDIKSSNKQELINIMNEFTIVFPIDNYINEILDSYDYKFLTKAIIEQFKLDYNRSNIIYDDEKHGMDDFLTKIEFMKTVDFIYEYKKKIKQKRYMTQFVNLYYLTLVLCTQASFYHPFKILFQLYTDIDKNTHIVNSNDKHKVIIKSSKKSIEFIINKSLNYINISNEKIMKKINVTLTFCINYEKNIEDENGAIEWKMQ</sequence>
<name>A0A3G4ZPC6_9VIRU</name>
<protein>
    <submittedName>
        <fullName evidence="1">Putative ORFan</fullName>
    </submittedName>
</protein>
<organism evidence="1">
    <name type="scientific">Terrestrivirus sp</name>
    <dbReference type="NCBI Taxonomy" id="2487775"/>
    <lineage>
        <taxon>Viruses</taxon>
        <taxon>Varidnaviria</taxon>
        <taxon>Bamfordvirae</taxon>
        <taxon>Nucleocytoviricota</taxon>
        <taxon>Megaviricetes</taxon>
        <taxon>Imitervirales</taxon>
        <taxon>Mimiviridae</taxon>
        <taxon>Klosneuvirinae</taxon>
    </lineage>
</organism>